<feature type="domain" description="Orc1-like AAA ATPase" evidence="3">
    <location>
        <begin position="16"/>
        <end position="199"/>
    </location>
</feature>
<dbReference type="Gene3D" id="1.25.40.10">
    <property type="entry name" value="Tetratricopeptide repeat domain"/>
    <property type="match status" value="1"/>
</dbReference>
<dbReference type="Gene3D" id="3.40.50.300">
    <property type="entry name" value="P-loop containing nucleotide triphosphate hydrolases"/>
    <property type="match status" value="1"/>
</dbReference>
<dbReference type="GO" id="GO:0005737">
    <property type="term" value="C:cytoplasm"/>
    <property type="evidence" value="ECO:0007669"/>
    <property type="project" value="TreeGrafter"/>
</dbReference>
<dbReference type="InterPro" id="IPR011990">
    <property type="entry name" value="TPR-like_helical_dom_sf"/>
</dbReference>
<dbReference type="AlphaFoldDB" id="A0A2S6AL52"/>
<keyword evidence="1" id="KW-0547">Nucleotide-binding</keyword>
<reference evidence="4 5" key="1">
    <citation type="submission" date="2018-02" db="EMBL/GenBank/DDBJ databases">
        <title>8 Nocardia nova and 1 Nocardia cyriacigeorgica strain used for evolution to TMP-SMX.</title>
        <authorList>
            <person name="Mehta H."/>
            <person name="Weng J."/>
            <person name="Shamoo Y."/>
        </authorList>
    </citation>
    <scope>NUCLEOTIDE SEQUENCE [LARGE SCALE GENOMIC DNA]</scope>
    <source>
        <strain evidence="4 5">MDA3139</strain>
    </source>
</reference>
<dbReference type="InterPro" id="IPR027417">
    <property type="entry name" value="P-loop_NTPase"/>
</dbReference>
<dbReference type="SUPFAM" id="SSF52540">
    <property type="entry name" value="P-loop containing nucleoside triphosphate hydrolases"/>
    <property type="match status" value="1"/>
</dbReference>
<comment type="caution">
    <text evidence="4">The sequence shown here is derived from an EMBL/GenBank/DDBJ whole genome shotgun (WGS) entry which is preliminary data.</text>
</comment>
<protein>
    <recommendedName>
        <fullName evidence="3">Orc1-like AAA ATPase domain-containing protein</fullName>
    </recommendedName>
</protein>
<keyword evidence="2" id="KW-0067">ATP-binding</keyword>
<name>A0A2S6AL52_9NOCA</name>
<evidence type="ECO:0000259" key="3">
    <source>
        <dbReference type="Pfam" id="PF13191"/>
    </source>
</evidence>
<evidence type="ECO:0000313" key="5">
    <source>
        <dbReference type="Proteomes" id="UP000239874"/>
    </source>
</evidence>
<evidence type="ECO:0000256" key="1">
    <source>
        <dbReference type="ARBA" id="ARBA00022741"/>
    </source>
</evidence>
<evidence type="ECO:0000256" key="2">
    <source>
        <dbReference type="ARBA" id="ARBA00022840"/>
    </source>
</evidence>
<dbReference type="Pfam" id="PF13191">
    <property type="entry name" value="AAA_16"/>
    <property type="match status" value="1"/>
</dbReference>
<dbReference type="EMBL" id="PSZC01000017">
    <property type="protein sequence ID" value="PPJ35957.1"/>
    <property type="molecule type" value="Genomic_DNA"/>
</dbReference>
<accession>A0A2S6AL52</accession>
<gene>
    <name evidence="4" type="ORF">C5E45_22935</name>
</gene>
<dbReference type="PANTHER" id="PTHR16305:SF28">
    <property type="entry name" value="GUANYLATE CYCLASE DOMAIN-CONTAINING PROTEIN"/>
    <property type="match status" value="1"/>
</dbReference>
<sequence>MIWRGILSALAEPTPLVDRVNELAELLGRVDHVVETGKGDVLVLQGEAGVGKTSLLETLAHRAVQRHVEQGLLAGYGQAMLNSLASDSFQAVRECLRSLTSSVERSGSRSRLERLARSFGEHAPDWIESVPVVGQLLAAGVRTGQTFAASGHDQAEIDSRLDQLLRFIEDLLAEGPVLMVLDDLHWADTATIDLLTTIALRIDGPLIMVLAFRPYQLRAQDQTHPLQRAVYRLCRYRPETMVMDLPRLSSADTERLIRQVAKDAAVPVHSVSRIVRLSAGNPLFAESLVRVSGQTDVVAPQQITAVLEERLSYLTPEDQRLLEVAALIGYSFEVDYLARLARMDIDDVYDRLHVLFEEYGLVRPAEPRGNFDRYLIHHPLFAEILRERGARNAPRWRRHHARFLEILEEEPHWDDESQVRAAAVAVAARDQTKAASLSLLAARRQLALGAVSKARELAQIAVEHAPSFESWSLLAESQSVSGDHGAATQSCAAALALAEGDRLDPADDARVRLLWARNLRMTCHWDDVDRVLDEVLAVHVSPGEIRAEALMLKAEIALCGPAQDAAICIDLCETTATMTSRPEVRSRAFGHRGLAHLAAYEPTEADHWLTRSIEVAGDVGHPYTKYEALHWLSKKTMACLELERSWKLLEELGRMSRTSGVASDNPPHLRDSSRVLGLQRDYVGAAEAFARYLDVSLSPGLGRVAATLACQVIELDALHGRASGDGLLAELRGVSQRDLLTADRRARLIELLEVIDGRRPDSSPVDLAIAQLGVAPDDALAADAIFRFDVPSLTNLRAVLGHGAGS</sequence>
<dbReference type="GO" id="GO:0005524">
    <property type="term" value="F:ATP binding"/>
    <property type="evidence" value="ECO:0007669"/>
    <property type="project" value="UniProtKB-KW"/>
</dbReference>
<proteinExistence type="predicted"/>
<evidence type="ECO:0000313" key="4">
    <source>
        <dbReference type="EMBL" id="PPJ35957.1"/>
    </source>
</evidence>
<dbReference type="OrthoDB" id="5476461at2"/>
<dbReference type="Proteomes" id="UP000239874">
    <property type="component" value="Unassembled WGS sequence"/>
</dbReference>
<dbReference type="PANTHER" id="PTHR16305">
    <property type="entry name" value="TESTICULAR SOLUBLE ADENYLYL CYCLASE"/>
    <property type="match status" value="1"/>
</dbReference>
<dbReference type="InterPro" id="IPR041664">
    <property type="entry name" value="AAA_16"/>
</dbReference>
<organism evidence="4 5">
    <name type="scientific">Nocardia nova</name>
    <dbReference type="NCBI Taxonomy" id="37330"/>
    <lineage>
        <taxon>Bacteria</taxon>
        <taxon>Bacillati</taxon>
        <taxon>Actinomycetota</taxon>
        <taxon>Actinomycetes</taxon>
        <taxon>Mycobacteriales</taxon>
        <taxon>Nocardiaceae</taxon>
        <taxon>Nocardia</taxon>
    </lineage>
</organism>
<dbReference type="GO" id="GO:0004016">
    <property type="term" value="F:adenylate cyclase activity"/>
    <property type="evidence" value="ECO:0007669"/>
    <property type="project" value="TreeGrafter"/>
</dbReference>